<dbReference type="Proteomes" id="UP001197214">
    <property type="component" value="Unassembled WGS sequence"/>
</dbReference>
<accession>A0ABS6XPQ4</accession>
<dbReference type="EMBL" id="JAHWZX010000020">
    <property type="protein sequence ID" value="MBW4332197.1"/>
    <property type="molecule type" value="Genomic_DNA"/>
</dbReference>
<feature type="domain" description="Dienelactone hydrolase" evidence="1">
    <location>
        <begin position="18"/>
        <end position="238"/>
    </location>
</feature>
<proteinExistence type="predicted"/>
<keyword evidence="2" id="KW-0378">Hydrolase</keyword>
<dbReference type="RefSeq" id="WP_219239321.1">
    <property type="nucleotide sequence ID" value="NZ_JAHWZX010000020.1"/>
</dbReference>
<name>A0ABS6XPQ4_9SPHN</name>
<comment type="caution">
    <text evidence="2">The sequence shown here is derived from an EMBL/GenBank/DDBJ whole genome shotgun (WGS) entry which is preliminary data.</text>
</comment>
<sequence>MTIQRRTHVYDGPGGPFEGVIAWDDEVPGERPGIAVIPNILGQKEADNCKAEDLAQLGYLGFAIDLYGQGRRTRLEDADRGKYMDELNADRALLRARLEASLAELKKQPEVNAGKTAAAGFCFGGKCAIDMVRYGADILGAVSFHGVYDRPDYDNVTPMRAKLLVCHGWEDPIGPPESVVALASELTEGGCDWQLDAYGHAGHAFTDVDRKDGDNPALRFEPKADRRSWAAMRYFLEELFA</sequence>
<gene>
    <name evidence="2" type="ORF">KY084_15145</name>
</gene>
<dbReference type="InterPro" id="IPR050261">
    <property type="entry name" value="FrsA_esterase"/>
</dbReference>
<keyword evidence="3" id="KW-1185">Reference proteome</keyword>
<organism evidence="2 3">
    <name type="scientific">Stakelama flava</name>
    <dbReference type="NCBI Taxonomy" id="2860338"/>
    <lineage>
        <taxon>Bacteria</taxon>
        <taxon>Pseudomonadati</taxon>
        <taxon>Pseudomonadota</taxon>
        <taxon>Alphaproteobacteria</taxon>
        <taxon>Sphingomonadales</taxon>
        <taxon>Sphingomonadaceae</taxon>
        <taxon>Stakelama</taxon>
    </lineage>
</organism>
<evidence type="ECO:0000313" key="3">
    <source>
        <dbReference type="Proteomes" id="UP001197214"/>
    </source>
</evidence>
<dbReference type="InterPro" id="IPR002925">
    <property type="entry name" value="Dienelactn_hydro"/>
</dbReference>
<evidence type="ECO:0000259" key="1">
    <source>
        <dbReference type="Pfam" id="PF01738"/>
    </source>
</evidence>
<reference evidence="2 3" key="1">
    <citation type="submission" date="2021-07" db="EMBL/GenBank/DDBJ databases">
        <title>Stakelama flava sp. nov., a novel endophytic bacterium isolated from branch of Kandelia candel.</title>
        <authorList>
            <person name="Tuo L."/>
        </authorList>
    </citation>
    <scope>NUCLEOTIDE SEQUENCE [LARGE SCALE GENOMIC DNA]</scope>
    <source>
        <strain evidence="2 3">CBK3Z-3</strain>
    </source>
</reference>
<dbReference type="Pfam" id="PF01738">
    <property type="entry name" value="DLH"/>
    <property type="match status" value="1"/>
</dbReference>
<dbReference type="PANTHER" id="PTHR22946">
    <property type="entry name" value="DIENELACTONE HYDROLASE DOMAIN-CONTAINING PROTEIN-RELATED"/>
    <property type="match status" value="1"/>
</dbReference>
<protein>
    <submittedName>
        <fullName evidence="2">Dienelactone hydrolase family protein</fullName>
    </submittedName>
</protein>
<evidence type="ECO:0000313" key="2">
    <source>
        <dbReference type="EMBL" id="MBW4332197.1"/>
    </source>
</evidence>
<dbReference type="PANTHER" id="PTHR22946:SF0">
    <property type="entry name" value="DIENELACTONE HYDROLASE DOMAIN-CONTAINING PROTEIN"/>
    <property type="match status" value="1"/>
</dbReference>
<dbReference type="GO" id="GO:0016787">
    <property type="term" value="F:hydrolase activity"/>
    <property type="evidence" value="ECO:0007669"/>
    <property type="project" value="UniProtKB-KW"/>
</dbReference>